<name>A0A1H5J201_9ACTN</name>
<dbReference type="EMBL" id="FNUC01000003">
    <property type="protein sequence ID" value="SEE46545.1"/>
    <property type="molecule type" value="Genomic_DNA"/>
</dbReference>
<evidence type="ECO:0008006" key="3">
    <source>
        <dbReference type="Google" id="ProtNLM"/>
    </source>
</evidence>
<accession>A0A1H5J201</accession>
<protein>
    <recommendedName>
        <fullName evidence="3">3-methyladenine DNA glycosylase</fullName>
    </recommendedName>
</protein>
<dbReference type="Proteomes" id="UP000181980">
    <property type="component" value="Unassembled WGS sequence"/>
</dbReference>
<gene>
    <name evidence="1" type="ORF">SAMN04488561_1408</name>
</gene>
<dbReference type="OrthoDB" id="9790578at2"/>
<dbReference type="RefSeq" id="WP_141711842.1">
    <property type="nucleotide sequence ID" value="NZ_FNUC01000003.1"/>
</dbReference>
<dbReference type="AlphaFoldDB" id="A0A1H5J201"/>
<sequence>MILAESQWRARLLAHEARVDALVGAHLSRRREGVAHPVHDFLFTYYSFKPAQLRRWHPGLGVVLAGSPPHASWSGYVAGPSGVAVGTDVIERRAATLEWVRGLLAATASRPAHTGCFGLHEWAMVYRTRPGDVRHETYPLRLGHSGTDEVVEAHQIRCSHFDAFRFFTPSARPLNTLTPTRELQPSMEQPGCLHAGMDLYKWAYKLTPLVPSELVVDAFELAGEIRELDMRASPYDLSDLGYAPVRIETTEGKREYVERQRAFAARGADVRARLLAECERLLDPDGVSALAPG</sequence>
<evidence type="ECO:0000313" key="2">
    <source>
        <dbReference type="Proteomes" id="UP000181980"/>
    </source>
</evidence>
<dbReference type="STRING" id="561176.SAMN04488561_1408"/>
<evidence type="ECO:0000313" key="1">
    <source>
        <dbReference type="EMBL" id="SEE46545.1"/>
    </source>
</evidence>
<keyword evidence="2" id="KW-1185">Reference proteome</keyword>
<organism evidence="1 2">
    <name type="scientific">Jiangella alba</name>
    <dbReference type="NCBI Taxonomy" id="561176"/>
    <lineage>
        <taxon>Bacteria</taxon>
        <taxon>Bacillati</taxon>
        <taxon>Actinomycetota</taxon>
        <taxon>Actinomycetes</taxon>
        <taxon>Jiangellales</taxon>
        <taxon>Jiangellaceae</taxon>
        <taxon>Jiangella</taxon>
    </lineage>
</organism>
<proteinExistence type="predicted"/>
<reference evidence="2" key="1">
    <citation type="submission" date="2016-10" db="EMBL/GenBank/DDBJ databases">
        <authorList>
            <person name="Varghese N."/>
            <person name="Submissions S."/>
        </authorList>
    </citation>
    <scope>NUCLEOTIDE SEQUENCE [LARGE SCALE GENOMIC DNA]</scope>
    <source>
        <strain evidence="2">DSM 45237</strain>
    </source>
</reference>